<accession>A0ABX0XC74</accession>
<sequence length="188" mass="20194">MRYPLFLSLTVCFACSSDPAPGTGDPDSYRDNSTTSGLAPTETSQPAPGVTPESPISGDANVEFTGLTGYPSTDVIRDCACALSIDGAYDEADETAYLFVYNFDEGPGVLGINGEEVVLEWNKNQGTTDSADGLDIYIHENDQYRVTSKLVDEGPAGDEGRMYSGTVRVEDKETGKWREARIMGDCSC</sequence>
<feature type="region of interest" description="Disordered" evidence="1">
    <location>
        <begin position="20"/>
        <end position="57"/>
    </location>
</feature>
<dbReference type="EMBL" id="JAATJH010000003">
    <property type="protein sequence ID" value="NJC26876.1"/>
    <property type="molecule type" value="Genomic_DNA"/>
</dbReference>
<reference evidence="2 3" key="1">
    <citation type="submission" date="2020-03" db="EMBL/GenBank/DDBJ databases">
        <title>Genomic Encyclopedia of Type Strains, Phase IV (KMG-IV): sequencing the most valuable type-strain genomes for metagenomic binning, comparative biology and taxonomic classification.</title>
        <authorList>
            <person name="Goeker M."/>
        </authorList>
    </citation>
    <scope>NUCLEOTIDE SEQUENCE [LARGE SCALE GENOMIC DNA]</scope>
    <source>
        <strain evidence="2 3">DSM 105096</strain>
    </source>
</reference>
<keyword evidence="3" id="KW-1185">Reference proteome</keyword>
<dbReference type="RefSeq" id="WP_168037633.1">
    <property type="nucleotide sequence ID" value="NZ_JAATJH010000003.1"/>
</dbReference>
<name>A0ABX0XC74_9BACT</name>
<gene>
    <name evidence="2" type="ORF">GGR27_002386</name>
</gene>
<dbReference type="Proteomes" id="UP000770785">
    <property type="component" value="Unassembled WGS sequence"/>
</dbReference>
<evidence type="ECO:0000256" key="1">
    <source>
        <dbReference type="SAM" id="MobiDB-lite"/>
    </source>
</evidence>
<protein>
    <recommendedName>
        <fullName evidence="4">Lipoprotein</fullName>
    </recommendedName>
</protein>
<evidence type="ECO:0000313" key="3">
    <source>
        <dbReference type="Proteomes" id="UP000770785"/>
    </source>
</evidence>
<evidence type="ECO:0008006" key="4">
    <source>
        <dbReference type="Google" id="ProtNLM"/>
    </source>
</evidence>
<comment type="caution">
    <text evidence="2">The sequence shown here is derived from an EMBL/GenBank/DDBJ whole genome shotgun (WGS) entry which is preliminary data.</text>
</comment>
<proteinExistence type="predicted"/>
<evidence type="ECO:0000313" key="2">
    <source>
        <dbReference type="EMBL" id="NJC26876.1"/>
    </source>
</evidence>
<organism evidence="2 3">
    <name type="scientific">Neolewinella antarctica</name>
    <dbReference type="NCBI Taxonomy" id="442734"/>
    <lineage>
        <taxon>Bacteria</taxon>
        <taxon>Pseudomonadati</taxon>
        <taxon>Bacteroidota</taxon>
        <taxon>Saprospiria</taxon>
        <taxon>Saprospirales</taxon>
        <taxon>Lewinellaceae</taxon>
        <taxon>Neolewinella</taxon>
    </lineage>
</organism>
<feature type="compositionally biased region" description="Polar residues" evidence="1">
    <location>
        <begin position="31"/>
        <end position="46"/>
    </location>
</feature>